<dbReference type="EMBL" id="JBHRYC010000066">
    <property type="protein sequence ID" value="MFC3638353.1"/>
    <property type="molecule type" value="Genomic_DNA"/>
</dbReference>
<accession>A0ABV7UJ63</accession>
<gene>
    <name evidence="2" type="ORF">ACFONL_13380</name>
</gene>
<evidence type="ECO:0000313" key="2">
    <source>
        <dbReference type="EMBL" id="MFC3638353.1"/>
    </source>
</evidence>
<proteinExistence type="predicted"/>
<reference evidence="3" key="1">
    <citation type="journal article" date="2019" name="Int. J. Syst. Evol. Microbiol.">
        <title>The Global Catalogue of Microorganisms (GCM) 10K type strain sequencing project: providing services to taxonomists for standard genome sequencing and annotation.</title>
        <authorList>
            <consortium name="The Broad Institute Genomics Platform"/>
            <consortium name="The Broad Institute Genome Sequencing Center for Infectious Disease"/>
            <person name="Wu L."/>
            <person name="Ma J."/>
        </authorList>
    </citation>
    <scope>NUCLEOTIDE SEQUENCE [LARGE SCALE GENOMIC DNA]</scope>
    <source>
        <strain evidence="3">KCTC 42282</strain>
    </source>
</reference>
<name>A0ABV7UJ63_9HYPH</name>
<dbReference type="Proteomes" id="UP001595704">
    <property type="component" value="Unassembled WGS sequence"/>
</dbReference>
<evidence type="ECO:0000313" key="3">
    <source>
        <dbReference type="Proteomes" id="UP001595704"/>
    </source>
</evidence>
<evidence type="ECO:0000256" key="1">
    <source>
        <dbReference type="SAM" id="MobiDB-lite"/>
    </source>
</evidence>
<dbReference type="RefSeq" id="WP_191321050.1">
    <property type="nucleotide sequence ID" value="NZ_BNCG01000038.1"/>
</dbReference>
<comment type="caution">
    <text evidence="2">The sequence shown here is derived from an EMBL/GenBank/DDBJ whole genome shotgun (WGS) entry which is preliminary data.</text>
</comment>
<keyword evidence="3" id="KW-1185">Reference proteome</keyword>
<sequence length="154" mass="17161">MNDKNANFHRLAQKRLESISEAVRIFGNLSSNNYDWSPTDVQSYLDHVGTAIHEMTERFHGTKRWKDANPVIPLPTEDLPEGAEDTRIHTDEPPPASSVALPRSPANADPDGLHDDIAGLEEMVAMQRRVIEDLQMKLNAYRSGPNTRTTSTAA</sequence>
<feature type="region of interest" description="Disordered" evidence="1">
    <location>
        <begin position="67"/>
        <end position="115"/>
    </location>
</feature>
<organism evidence="2 3">
    <name type="scientific">Camelimonas fluminis</name>
    <dbReference type="NCBI Taxonomy" id="1576911"/>
    <lineage>
        <taxon>Bacteria</taxon>
        <taxon>Pseudomonadati</taxon>
        <taxon>Pseudomonadota</taxon>
        <taxon>Alphaproteobacteria</taxon>
        <taxon>Hyphomicrobiales</taxon>
        <taxon>Chelatococcaceae</taxon>
        <taxon>Camelimonas</taxon>
    </lineage>
</organism>
<protein>
    <submittedName>
        <fullName evidence="2">Uncharacterized protein</fullName>
    </submittedName>
</protein>